<dbReference type="Proteomes" id="UP000799755">
    <property type="component" value="Unassembled WGS sequence"/>
</dbReference>
<evidence type="ECO:0000313" key="1">
    <source>
        <dbReference type="EMBL" id="KAF2473179.1"/>
    </source>
</evidence>
<comment type="caution">
    <text evidence="1">The sequence shown here is derived from an EMBL/GenBank/DDBJ whole genome shotgun (WGS) entry which is preliminary data.</text>
</comment>
<proteinExistence type="predicted"/>
<accession>A0ACB6R1H9</accession>
<name>A0ACB6R1H9_9PLEO</name>
<keyword evidence="2" id="KW-1185">Reference proteome</keyword>
<dbReference type="EMBL" id="MU003500">
    <property type="protein sequence ID" value="KAF2473179.1"/>
    <property type="molecule type" value="Genomic_DNA"/>
</dbReference>
<protein>
    <submittedName>
        <fullName evidence="1">Uncharacterized protein</fullName>
    </submittedName>
</protein>
<organism evidence="1 2">
    <name type="scientific">Lindgomyces ingoldianus</name>
    <dbReference type="NCBI Taxonomy" id="673940"/>
    <lineage>
        <taxon>Eukaryota</taxon>
        <taxon>Fungi</taxon>
        <taxon>Dikarya</taxon>
        <taxon>Ascomycota</taxon>
        <taxon>Pezizomycotina</taxon>
        <taxon>Dothideomycetes</taxon>
        <taxon>Pleosporomycetidae</taxon>
        <taxon>Pleosporales</taxon>
        <taxon>Lindgomycetaceae</taxon>
        <taxon>Lindgomyces</taxon>
    </lineage>
</organism>
<reference evidence="1" key="1">
    <citation type="journal article" date="2020" name="Stud. Mycol.">
        <title>101 Dothideomycetes genomes: a test case for predicting lifestyles and emergence of pathogens.</title>
        <authorList>
            <person name="Haridas S."/>
            <person name="Albert R."/>
            <person name="Binder M."/>
            <person name="Bloem J."/>
            <person name="Labutti K."/>
            <person name="Salamov A."/>
            <person name="Andreopoulos B."/>
            <person name="Baker S."/>
            <person name="Barry K."/>
            <person name="Bills G."/>
            <person name="Bluhm B."/>
            <person name="Cannon C."/>
            <person name="Castanera R."/>
            <person name="Culley D."/>
            <person name="Daum C."/>
            <person name="Ezra D."/>
            <person name="Gonzalez J."/>
            <person name="Henrissat B."/>
            <person name="Kuo A."/>
            <person name="Liang C."/>
            <person name="Lipzen A."/>
            <person name="Lutzoni F."/>
            <person name="Magnuson J."/>
            <person name="Mondo S."/>
            <person name="Nolan M."/>
            <person name="Ohm R."/>
            <person name="Pangilinan J."/>
            <person name="Park H.-J."/>
            <person name="Ramirez L."/>
            <person name="Alfaro M."/>
            <person name="Sun H."/>
            <person name="Tritt A."/>
            <person name="Yoshinaga Y."/>
            <person name="Zwiers L.-H."/>
            <person name="Turgeon B."/>
            <person name="Goodwin S."/>
            <person name="Spatafora J."/>
            <person name="Crous P."/>
            <person name="Grigoriev I."/>
        </authorList>
    </citation>
    <scope>NUCLEOTIDE SEQUENCE</scope>
    <source>
        <strain evidence="1">ATCC 200398</strain>
    </source>
</reference>
<gene>
    <name evidence="1" type="ORF">BDR25DRAFT_129425</name>
</gene>
<sequence length="601" mass="68258">MKQPRGQYPPNQHSATVELNPLSSRYSSALESPFFSPRTHDSRRRWKWKLRNFASKFWLWEMFACLISLGVAGVIYWQLKTLDGQLIWYWDYGWSPTSGLAFAVTITKASMMIPVASALGQLKWHWFRTSRKLDGMEHFDEASRGVLGSLRLLWRLKFWRLASVGAFITICTLSLDALSQNAVQVISVPSNTYGCYVARTNTFNVSSRFSQRKKDLPPSDMLSAIYYAITTVGMPNLEQGLFECASGQCDFGTYDSLAIDYQCISSDITKNGSIVQHPGLTDPYFYLDTTSGIIQSNTTRDLPDSGDFHGLGPLISRWLVLANPSTINPEPLGMDCAFYWTINTYHSEVMNSSFREEINSTWTNETTESTHKEDIYLIPDSCWRNNISISKTDAEYPDCTNIVYNFAHRSLQSWFDLSDFSLTGWGLNDTQSTDKRLYWDFTSIFMQAIMANLTDSNQTEVANTIRTTAKRLSSAMTTLLRQKPLWTTNTTSFYGISNGTTIWPEDVFYQIRWEYLIFPFVLVGISTVFFLATVIFTRGEGGWKSSQLAVIFHGLSENDAKAVGNVRGYADMRELGRDMQVQLVETDTGKKLVSREVLMGM</sequence>
<evidence type="ECO:0000313" key="2">
    <source>
        <dbReference type="Proteomes" id="UP000799755"/>
    </source>
</evidence>